<dbReference type="PANTHER" id="PTHR32294:SF4">
    <property type="entry name" value="ERROR-PRONE DNA POLYMERASE"/>
    <property type="match status" value="1"/>
</dbReference>
<evidence type="ECO:0000313" key="3">
    <source>
        <dbReference type="Proteomes" id="UP001318682"/>
    </source>
</evidence>
<dbReference type="Pfam" id="PF14579">
    <property type="entry name" value="HHH_6"/>
    <property type="match status" value="1"/>
</dbReference>
<evidence type="ECO:0000313" key="2">
    <source>
        <dbReference type="EMBL" id="WVX50674.1"/>
    </source>
</evidence>
<organism evidence="2 3">
    <name type="scientific">Roseobacter fucihabitans</name>
    <dbReference type="NCBI Taxonomy" id="1537242"/>
    <lineage>
        <taxon>Bacteria</taxon>
        <taxon>Pseudomonadati</taxon>
        <taxon>Pseudomonadota</taxon>
        <taxon>Alphaproteobacteria</taxon>
        <taxon>Rhodobacterales</taxon>
        <taxon>Roseobacteraceae</taxon>
        <taxon>Roseobacter</taxon>
    </lineage>
</organism>
<gene>
    <name evidence="2" type="primary">dnaE2_2</name>
    <name evidence="2" type="ORF">ROLI_037730</name>
</gene>
<dbReference type="PANTHER" id="PTHR32294">
    <property type="entry name" value="DNA POLYMERASE III SUBUNIT ALPHA"/>
    <property type="match status" value="1"/>
</dbReference>
<keyword evidence="2" id="KW-0808">Transferase</keyword>
<dbReference type="InterPro" id="IPR029460">
    <property type="entry name" value="DNAPol_HHH"/>
</dbReference>
<dbReference type="GO" id="GO:0003887">
    <property type="term" value="F:DNA-directed DNA polymerase activity"/>
    <property type="evidence" value="ECO:0007669"/>
    <property type="project" value="UniProtKB-EC"/>
</dbReference>
<dbReference type="RefSeq" id="WP_262386675.1">
    <property type="nucleotide sequence ID" value="NZ_CP143423.1"/>
</dbReference>
<reference evidence="2 3" key="1">
    <citation type="submission" date="2015-07" db="EMBL/GenBank/DDBJ databases">
        <authorList>
            <person name="Voget S."/>
            <person name="Dogs M."/>
            <person name="Brinkhoff T.H."/>
            <person name="Daniel R."/>
        </authorList>
    </citation>
    <scope>NUCLEOTIDE SEQUENCE [LARGE SCALE GENOMIC DNA]</scope>
    <source>
        <strain evidence="2 3">B14</strain>
    </source>
</reference>
<keyword evidence="3" id="KW-1185">Reference proteome</keyword>
<evidence type="ECO:0000259" key="1">
    <source>
        <dbReference type="Pfam" id="PF14579"/>
    </source>
</evidence>
<dbReference type="EC" id="2.7.7.7" evidence="2"/>
<reference evidence="3" key="2">
    <citation type="submission" date="2024-01" db="EMBL/GenBank/DDBJ databases">
        <title>Roseobacter fucihabitans sp. nov., isolated from the brown alga Fucus spiralis.</title>
        <authorList>
            <person name="Hahnke S."/>
            <person name="Berger M."/>
            <person name="Schlingloff A."/>
            <person name="Athale I."/>
            <person name="Neumann-Schaal M."/>
            <person name="Adenaya A."/>
            <person name="Poehlein A."/>
            <person name="Daniel R."/>
            <person name="Pertersen J."/>
            <person name="Brinkhoff T."/>
        </authorList>
    </citation>
    <scope>NUCLEOTIDE SEQUENCE [LARGE SCALE GENOMIC DNA]</scope>
    <source>
        <strain evidence="3">B14</strain>
    </source>
</reference>
<feature type="domain" description="DNA polymerase helix-hairpin-helix motif" evidence="1">
    <location>
        <begin position="2"/>
        <end position="87"/>
    </location>
</feature>
<proteinExistence type="predicted"/>
<dbReference type="Gene3D" id="1.10.150.870">
    <property type="match status" value="1"/>
</dbReference>
<keyword evidence="2" id="KW-0548">Nucleotidyltransferase</keyword>
<dbReference type="EMBL" id="CP143423">
    <property type="protein sequence ID" value="WVX50674.1"/>
    <property type="molecule type" value="Genomic_DNA"/>
</dbReference>
<name>A0ABZ2BXD0_9RHOB</name>
<accession>A0ABZ2BXD0</accession>
<dbReference type="Proteomes" id="UP001318682">
    <property type="component" value="Chromosome"/>
</dbReference>
<dbReference type="InterPro" id="IPR004805">
    <property type="entry name" value="DnaE2/DnaE/PolC"/>
</dbReference>
<protein>
    <submittedName>
        <fullName evidence="2">Error-prone DNA polymerase</fullName>
        <ecNumber evidence="2">2.7.7.7</ecNumber>
    </submittedName>
</protein>
<sequence length="94" mass="10619">MRAVDVNYSEWDTTLEPLSIGTFAVRLGLRQIDGMRQDKAHLIVAARNTPFTDLADLKRRAKLDAGSMRKLAVADAVRSMTLDHRQALRDRRAL</sequence>